<dbReference type="InterPro" id="IPR014284">
    <property type="entry name" value="RNA_pol_sigma-70_dom"/>
</dbReference>
<dbReference type="InterPro" id="IPR013249">
    <property type="entry name" value="RNA_pol_sigma70_r4_t2"/>
</dbReference>
<keyword evidence="5" id="KW-0804">Transcription</keyword>
<sequence>MHHLSDKDLLEALANGDEAAFSVFVNRYLAPVFRFALRLTNDEFLAEDVSQEVFLRIYQRAWEYDARFPVKNWVLAVVRNTGIDIVRSRKSWIRAISELHTSSSESELMTGDQMSTVRTPEEQLSKAEESKRILDALQVLPENQKTAIILQYYEGLTVKEIANVMQISVSAVESLLVRAKRNLGKFLSV</sequence>
<dbReference type="Pfam" id="PF08281">
    <property type="entry name" value="Sigma70_r4_2"/>
    <property type="match status" value="1"/>
</dbReference>
<dbReference type="SUPFAM" id="SSF88946">
    <property type="entry name" value="Sigma2 domain of RNA polymerase sigma factors"/>
    <property type="match status" value="1"/>
</dbReference>
<dbReference type="Gene3D" id="1.10.10.10">
    <property type="entry name" value="Winged helix-like DNA-binding domain superfamily/Winged helix DNA-binding domain"/>
    <property type="match status" value="1"/>
</dbReference>
<dbReference type="InterPro" id="IPR036388">
    <property type="entry name" value="WH-like_DNA-bd_sf"/>
</dbReference>
<evidence type="ECO:0000256" key="3">
    <source>
        <dbReference type="ARBA" id="ARBA00023082"/>
    </source>
</evidence>
<dbReference type="GO" id="GO:0003677">
    <property type="term" value="F:DNA binding"/>
    <property type="evidence" value="ECO:0007669"/>
    <property type="project" value="UniProtKB-KW"/>
</dbReference>
<dbReference type="GO" id="GO:0016987">
    <property type="term" value="F:sigma factor activity"/>
    <property type="evidence" value="ECO:0007669"/>
    <property type="project" value="UniProtKB-KW"/>
</dbReference>
<reference evidence="8" key="1">
    <citation type="submission" date="2020-07" db="EMBL/GenBank/DDBJ databases">
        <title>Huge and variable diversity of episymbiotic CPR bacteria and DPANN archaea in groundwater ecosystems.</title>
        <authorList>
            <person name="He C.Y."/>
            <person name="Keren R."/>
            <person name="Whittaker M."/>
            <person name="Farag I.F."/>
            <person name="Doudna J."/>
            <person name="Cate J.H.D."/>
            <person name="Banfield J.F."/>
        </authorList>
    </citation>
    <scope>NUCLEOTIDE SEQUENCE</scope>
    <source>
        <strain evidence="8">NC_groundwater_1664_Pr3_B-0.1um_52_9</strain>
    </source>
</reference>
<evidence type="ECO:0000259" key="6">
    <source>
        <dbReference type="Pfam" id="PF04542"/>
    </source>
</evidence>
<protein>
    <submittedName>
        <fullName evidence="8">Sigma-70 family RNA polymerase sigma factor</fullName>
    </submittedName>
</protein>
<dbReference type="InterPro" id="IPR013324">
    <property type="entry name" value="RNA_pol_sigma_r3/r4-like"/>
</dbReference>
<evidence type="ECO:0000256" key="4">
    <source>
        <dbReference type="ARBA" id="ARBA00023125"/>
    </source>
</evidence>
<comment type="caution">
    <text evidence="8">The sequence shown here is derived from an EMBL/GenBank/DDBJ whole genome shotgun (WGS) entry which is preliminary data.</text>
</comment>
<evidence type="ECO:0000259" key="7">
    <source>
        <dbReference type="Pfam" id="PF08281"/>
    </source>
</evidence>
<comment type="similarity">
    <text evidence="1">Belongs to the sigma-70 factor family. ECF subfamily.</text>
</comment>
<name>A0A9D6V4L6_9BACT</name>
<dbReference type="InterPro" id="IPR039425">
    <property type="entry name" value="RNA_pol_sigma-70-like"/>
</dbReference>
<dbReference type="Proteomes" id="UP000807825">
    <property type="component" value="Unassembled WGS sequence"/>
</dbReference>
<dbReference type="Pfam" id="PF04542">
    <property type="entry name" value="Sigma70_r2"/>
    <property type="match status" value="1"/>
</dbReference>
<keyword evidence="2" id="KW-0805">Transcription regulation</keyword>
<organism evidence="8 9">
    <name type="scientific">Desulfomonile tiedjei</name>
    <dbReference type="NCBI Taxonomy" id="2358"/>
    <lineage>
        <taxon>Bacteria</taxon>
        <taxon>Pseudomonadati</taxon>
        <taxon>Thermodesulfobacteriota</taxon>
        <taxon>Desulfomonilia</taxon>
        <taxon>Desulfomonilales</taxon>
        <taxon>Desulfomonilaceae</taxon>
        <taxon>Desulfomonile</taxon>
    </lineage>
</organism>
<gene>
    <name evidence="8" type="ORF">HY912_21060</name>
</gene>
<dbReference type="PANTHER" id="PTHR43133">
    <property type="entry name" value="RNA POLYMERASE ECF-TYPE SIGMA FACTO"/>
    <property type="match status" value="1"/>
</dbReference>
<evidence type="ECO:0000313" key="8">
    <source>
        <dbReference type="EMBL" id="MBI5251991.1"/>
    </source>
</evidence>
<evidence type="ECO:0000256" key="1">
    <source>
        <dbReference type="ARBA" id="ARBA00010641"/>
    </source>
</evidence>
<dbReference type="Gene3D" id="1.10.1740.10">
    <property type="match status" value="1"/>
</dbReference>
<dbReference type="EMBL" id="JACRDE010000549">
    <property type="protein sequence ID" value="MBI5251991.1"/>
    <property type="molecule type" value="Genomic_DNA"/>
</dbReference>
<dbReference type="InterPro" id="IPR007627">
    <property type="entry name" value="RNA_pol_sigma70_r2"/>
</dbReference>
<dbReference type="CDD" id="cd06171">
    <property type="entry name" value="Sigma70_r4"/>
    <property type="match status" value="1"/>
</dbReference>
<dbReference type="SUPFAM" id="SSF88659">
    <property type="entry name" value="Sigma3 and sigma4 domains of RNA polymerase sigma factors"/>
    <property type="match status" value="1"/>
</dbReference>
<dbReference type="GO" id="GO:0006352">
    <property type="term" value="P:DNA-templated transcription initiation"/>
    <property type="evidence" value="ECO:0007669"/>
    <property type="project" value="InterPro"/>
</dbReference>
<evidence type="ECO:0000256" key="5">
    <source>
        <dbReference type="ARBA" id="ARBA00023163"/>
    </source>
</evidence>
<keyword evidence="4" id="KW-0238">DNA-binding</keyword>
<dbReference type="NCBIfam" id="TIGR02937">
    <property type="entry name" value="sigma70-ECF"/>
    <property type="match status" value="1"/>
</dbReference>
<feature type="domain" description="RNA polymerase sigma-70 region 2" evidence="6">
    <location>
        <begin position="24"/>
        <end position="90"/>
    </location>
</feature>
<feature type="domain" description="RNA polymerase sigma factor 70 region 4 type 2" evidence="7">
    <location>
        <begin position="131"/>
        <end position="183"/>
    </location>
</feature>
<dbReference type="AlphaFoldDB" id="A0A9D6V4L6"/>
<dbReference type="PANTHER" id="PTHR43133:SF8">
    <property type="entry name" value="RNA POLYMERASE SIGMA FACTOR HI_1459-RELATED"/>
    <property type="match status" value="1"/>
</dbReference>
<dbReference type="InterPro" id="IPR013325">
    <property type="entry name" value="RNA_pol_sigma_r2"/>
</dbReference>
<proteinExistence type="inferred from homology"/>
<evidence type="ECO:0000256" key="2">
    <source>
        <dbReference type="ARBA" id="ARBA00023015"/>
    </source>
</evidence>
<accession>A0A9D6V4L6</accession>
<evidence type="ECO:0000313" key="9">
    <source>
        <dbReference type="Proteomes" id="UP000807825"/>
    </source>
</evidence>
<keyword evidence="3" id="KW-0731">Sigma factor</keyword>